<protein>
    <recommendedName>
        <fullName evidence="3">Tetratricopeptide repeat (TPR)-containing protein</fullName>
    </recommendedName>
</protein>
<evidence type="ECO:0008006" key="3">
    <source>
        <dbReference type="Google" id="ProtNLM"/>
    </source>
</evidence>
<reference evidence="2" key="1">
    <citation type="submission" date="2019-07" db="EMBL/GenBank/DDBJ databases">
        <title>De Novo Assembly of kiwifruit Actinidia rufa.</title>
        <authorList>
            <person name="Sugita-Konishi S."/>
            <person name="Sato K."/>
            <person name="Mori E."/>
            <person name="Abe Y."/>
            <person name="Kisaki G."/>
            <person name="Hamano K."/>
            <person name="Suezawa K."/>
            <person name="Otani M."/>
            <person name="Fukuda T."/>
            <person name="Manabe T."/>
            <person name="Gomi K."/>
            <person name="Tabuchi M."/>
            <person name="Akimitsu K."/>
            <person name="Kataoka I."/>
        </authorList>
    </citation>
    <scope>NUCLEOTIDE SEQUENCE [LARGE SCALE GENOMIC DNA]</scope>
    <source>
        <strain evidence="2">cv. Fuchu</strain>
    </source>
</reference>
<comment type="caution">
    <text evidence="1">The sequence shown here is derived from an EMBL/GenBank/DDBJ whole genome shotgun (WGS) entry which is preliminary data.</text>
</comment>
<dbReference type="PANTHER" id="PTHR44102">
    <property type="entry name" value="PROTEIN NPG1"/>
    <property type="match status" value="1"/>
</dbReference>
<dbReference type="PANTHER" id="PTHR44102:SF5">
    <property type="entry name" value="PROTEIN NPG1"/>
    <property type="match status" value="1"/>
</dbReference>
<gene>
    <name evidence="1" type="ORF">Acr_00g0075020</name>
</gene>
<dbReference type="EMBL" id="BJWL01000379">
    <property type="protein sequence ID" value="GFS41546.1"/>
    <property type="molecule type" value="Genomic_DNA"/>
</dbReference>
<evidence type="ECO:0000313" key="2">
    <source>
        <dbReference type="Proteomes" id="UP000585474"/>
    </source>
</evidence>
<dbReference type="Proteomes" id="UP000585474">
    <property type="component" value="Unassembled WGS sequence"/>
</dbReference>
<dbReference type="AlphaFoldDB" id="A0A7J0DTV6"/>
<dbReference type="InterPro" id="IPR043376">
    <property type="entry name" value="NPG1-like"/>
</dbReference>
<dbReference type="OrthoDB" id="29013at2759"/>
<dbReference type="Gene3D" id="1.25.40.10">
    <property type="entry name" value="Tetratricopeptide repeat domain"/>
    <property type="match status" value="1"/>
</dbReference>
<sequence>MARSFSNAKLLSALVADRVATLSIICEGRGQLSEALAAYSNALLLEPGYVPCKILIGAVLTKMGSKALPVARSLLSDALRMEPTHRMAWYYLGLVHRDDRRIGDTVYCFQAASLLEESDPIETFSSKFLTGSHKPKGGCIAGKLDQWSL</sequence>
<proteinExistence type="predicted"/>
<dbReference type="InterPro" id="IPR011990">
    <property type="entry name" value="TPR-like_helical_dom_sf"/>
</dbReference>
<organism evidence="1 2">
    <name type="scientific">Actinidia rufa</name>
    <dbReference type="NCBI Taxonomy" id="165716"/>
    <lineage>
        <taxon>Eukaryota</taxon>
        <taxon>Viridiplantae</taxon>
        <taxon>Streptophyta</taxon>
        <taxon>Embryophyta</taxon>
        <taxon>Tracheophyta</taxon>
        <taxon>Spermatophyta</taxon>
        <taxon>Magnoliopsida</taxon>
        <taxon>eudicotyledons</taxon>
        <taxon>Gunneridae</taxon>
        <taxon>Pentapetalae</taxon>
        <taxon>asterids</taxon>
        <taxon>Ericales</taxon>
        <taxon>Actinidiaceae</taxon>
        <taxon>Actinidia</taxon>
    </lineage>
</organism>
<keyword evidence="2" id="KW-1185">Reference proteome</keyword>
<dbReference type="SUPFAM" id="SSF48452">
    <property type="entry name" value="TPR-like"/>
    <property type="match status" value="1"/>
</dbReference>
<name>A0A7J0DTV6_9ERIC</name>
<accession>A0A7J0DTV6</accession>
<evidence type="ECO:0000313" key="1">
    <source>
        <dbReference type="EMBL" id="GFS41546.1"/>
    </source>
</evidence>